<feature type="transmembrane region" description="Helical" evidence="1">
    <location>
        <begin position="96"/>
        <end position="114"/>
    </location>
</feature>
<evidence type="ECO:0000313" key="2">
    <source>
        <dbReference type="EMBL" id="QBR89560.1"/>
    </source>
</evidence>
<reference evidence="2 3" key="1">
    <citation type="submission" date="2019-03" db="EMBL/GenBank/DDBJ databases">
        <authorList>
            <person name="Dong K."/>
        </authorList>
    </citation>
    <scope>NUCLEOTIDE SEQUENCE [LARGE SCALE GENOMIC DNA]</scope>
    <source>
        <strain evidence="3">dk512</strain>
    </source>
</reference>
<dbReference type="RefSeq" id="WP_135068183.1">
    <property type="nucleotide sequence ID" value="NZ_CP038266.1"/>
</dbReference>
<organism evidence="2 3">
    <name type="scientific">Microbacterium wangchenii</name>
    <dbReference type="NCBI Taxonomy" id="2541726"/>
    <lineage>
        <taxon>Bacteria</taxon>
        <taxon>Bacillati</taxon>
        <taxon>Actinomycetota</taxon>
        <taxon>Actinomycetes</taxon>
        <taxon>Micrococcales</taxon>
        <taxon>Microbacteriaceae</taxon>
        <taxon>Microbacterium</taxon>
    </lineage>
</organism>
<feature type="transmembrane region" description="Helical" evidence="1">
    <location>
        <begin position="156"/>
        <end position="177"/>
    </location>
</feature>
<keyword evidence="3" id="KW-1185">Reference proteome</keyword>
<keyword evidence="1" id="KW-1133">Transmembrane helix</keyword>
<dbReference type="EMBL" id="CP038266">
    <property type="protein sequence ID" value="QBR89560.1"/>
    <property type="molecule type" value="Genomic_DNA"/>
</dbReference>
<protein>
    <recommendedName>
        <fullName evidence="4">SLATT domain-containing protein</fullName>
    </recommendedName>
</protein>
<feature type="transmembrane region" description="Helical" evidence="1">
    <location>
        <begin position="126"/>
        <end position="150"/>
    </location>
</feature>
<name>A0ABX5SWD0_9MICO</name>
<evidence type="ECO:0008006" key="4">
    <source>
        <dbReference type="Google" id="ProtNLM"/>
    </source>
</evidence>
<sequence>MSDGPAVRFARARRSWEPLDWWKLEAHALHEDAELRRAIAFFAPAEAWRALSKDTVRAWGCLLTLSHIASFVFPLLAAGAVVGWLFAQDEGLDLRIPGSIAAIAAVLAAIGLVIDHRDPSGVDPKVGRLLGMLHLGPSAAATAVAGLALAQGEADFGFAALGLLADAVVGALHSAVYRGPADAGSDRWRRNLARLDAAVSGLAEADRGRIQADIADALDVLDERELVPAAELERARGVRIGLLGISMAPREDLVPAPAAEQGG</sequence>
<gene>
    <name evidence="2" type="ORF">E4K62_13260</name>
</gene>
<feature type="transmembrane region" description="Helical" evidence="1">
    <location>
        <begin position="59"/>
        <end position="84"/>
    </location>
</feature>
<evidence type="ECO:0000313" key="3">
    <source>
        <dbReference type="Proteomes" id="UP000295748"/>
    </source>
</evidence>
<keyword evidence="1" id="KW-0472">Membrane</keyword>
<proteinExistence type="predicted"/>
<accession>A0ABX5SWD0</accession>
<evidence type="ECO:0000256" key="1">
    <source>
        <dbReference type="SAM" id="Phobius"/>
    </source>
</evidence>
<keyword evidence="1" id="KW-0812">Transmembrane</keyword>
<dbReference type="Proteomes" id="UP000295748">
    <property type="component" value="Chromosome"/>
</dbReference>